<dbReference type="OrthoDB" id="215495at2"/>
<evidence type="ECO:0000313" key="2">
    <source>
        <dbReference type="EMBL" id="TVO57078.1"/>
    </source>
</evidence>
<sequence>MAQHTPYLDTPLTRQTVDAFDQPTVLDFGANWCGYCLGASAMVQAALARHPNVQHIRVEDGPGRRLGRSFTVRLWPTLVFLKNGQEVARLVRPEDAAALEQALALLDANP</sequence>
<reference evidence="2 3" key="1">
    <citation type="submission" date="2019-07" db="EMBL/GenBank/DDBJ databases">
        <title>The pathways for chlorine oxyanion respiration interact through the shared metabolite chlorate.</title>
        <authorList>
            <person name="Barnum T.P."/>
            <person name="Cheng Y."/>
            <person name="Hill K.A."/>
            <person name="Lucas L.N."/>
            <person name="Carlson H.K."/>
            <person name="Coates J.D."/>
        </authorList>
    </citation>
    <scope>NUCLEOTIDE SEQUENCE [LARGE SCALE GENOMIC DNA]</scope>
    <source>
        <strain evidence="2 3">SFB-3</strain>
    </source>
</reference>
<dbReference type="InterPro" id="IPR036249">
    <property type="entry name" value="Thioredoxin-like_sf"/>
</dbReference>
<protein>
    <submittedName>
        <fullName evidence="2">Thioredoxin family protein</fullName>
    </submittedName>
</protein>
<gene>
    <name evidence="2" type="ORF">FHP91_10860</name>
</gene>
<dbReference type="EMBL" id="VMNK01000008">
    <property type="protein sequence ID" value="TVO57078.1"/>
    <property type="molecule type" value="Genomic_DNA"/>
</dbReference>
<dbReference type="SUPFAM" id="SSF52833">
    <property type="entry name" value="Thioredoxin-like"/>
    <property type="match status" value="1"/>
</dbReference>
<dbReference type="Gene3D" id="3.40.30.10">
    <property type="entry name" value="Glutaredoxin"/>
    <property type="match status" value="1"/>
</dbReference>
<feature type="domain" description="Thioredoxin" evidence="1">
    <location>
        <begin position="15"/>
        <end position="103"/>
    </location>
</feature>
<dbReference type="Pfam" id="PF00085">
    <property type="entry name" value="Thioredoxin"/>
    <property type="match status" value="1"/>
</dbReference>
<dbReference type="CDD" id="cd02947">
    <property type="entry name" value="TRX_family"/>
    <property type="match status" value="1"/>
</dbReference>
<proteinExistence type="predicted"/>
<dbReference type="AlphaFoldDB" id="A0A557QVY8"/>
<dbReference type="Proteomes" id="UP000319502">
    <property type="component" value="Unassembled WGS sequence"/>
</dbReference>
<organism evidence="2 3">
    <name type="scientific">Denitromonas halophila</name>
    <dbReference type="NCBI Taxonomy" id="1629404"/>
    <lineage>
        <taxon>Bacteria</taxon>
        <taxon>Pseudomonadati</taxon>
        <taxon>Pseudomonadota</taxon>
        <taxon>Betaproteobacteria</taxon>
        <taxon>Rhodocyclales</taxon>
        <taxon>Zoogloeaceae</taxon>
        <taxon>Denitromonas</taxon>
    </lineage>
</organism>
<dbReference type="InterPro" id="IPR013766">
    <property type="entry name" value="Thioredoxin_domain"/>
</dbReference>
<comment type="caution">
    <text evidence="2">The sequence shown here is derived from an EMBL/GenBank/DDBJ whole genome shotgun (WGS) entry which is preliminary data.</text>
</comment>
<name>A0A557QVY8_9RHOO</name>
<evidence type="ECO:0000259" key="1">
    <source>
        <dbReference type="Pfam" id="PF00085"/>
    </source>
</evidence>
<keyword evidence="3" id="KW-1185">Reference proteome</keyword>
<accession>A0A557QVY8</accession>
<evidence type="ECO:0000313" key="3">
    <source>
        <dbReference type="Proteomes" id="UP000319502"/>
    </source>
</evidence>
<dbReference type="RefSeq" id="WP_144309627.1">
    <property type="nucleotide sequence ID" value="NZ_VMNK01000008.1"/>
</dbReference>